<keyword evidence="1" id="KW-1133">Transmembrane helix</keyword>
<reference evidence="2 3" key="1">
    <citation type="submission" date="2019-02" db="EMBL/GenBank/DDBJ databases">
        <title>Deep-cultivation of Planctomycetes and their phenomic and genomic characterization uncovers novel biology.</title>
        <authorList>
            <person name="Wiegand S."/>
            <person name="Jogler M."/>
            <person name="Boedeker C."/>
            <person name="Pinto D."/>
            <person name="Vollmers J."/>
            <person name="Rivas-Marin E."/>
            <person name="Kohn T."/>
            <person name="Peeters S.H."/>
            <person name="Heuer A."/>
            <person name="Rast P."/>
            <person name="Oberbeckmann S."/>
            <person name="Bunk B."/>
            <person name="Jeske O."/>
            <person name="Meyerdierks A."/>
            <person name="Storesund J.E."/>
            <person name="Kallscheuer N."/>
            <person name="Luecker S."/>
            <person name="Lage O.M."/>
            <person name="Pohl T."/>
            <person name="Merkel B.J."/>
            <person name="Hornburger P."/>
            <person name="Mueller R.-W."/>
            <person name="Bruemmer F."/>
            <person name="Labrenz M."/>
            <person name="Spormann A.M."/>
            <person name="Op den Camp H."/>
            <person name="Overmann J."/>
            <person name="Amann R."/>
            <person name="Jetten M.S.M."/>
            <person name="Mascher T."/>
            <person name="Medema M.H."/>
            <person name="Devos D.P."/>
            <person name="Kaster A.-K."/>
            <person name="Ovreas L."/>
            <person name="Rohde M."/>
            <person name="Galperin M.Y."/>
            <person name="Jogler C."/>
        </authorList>
    </citation>
    <scope>NUCLEOTIDE SEQUENCE [LARGE SCALE GENOMIC DNA]</scope>
    <source>
        <strain evidence="2 3">Pan161</strain>
    </source>
</reference>
<dbReference type="RefSeq" id="WP_145227653.1">
    <property type="nucleotide sequence ID" value="NZ_CP036343.1"/>
</dbReference>
<gene>
    <name evidence="2" type="ORF">Pan161_27240</name>
</gene>
<protein>
    <submittedName>
        <fullName evidence="2">Uncharacterized protein</fullName>
    </submittedName>
</protein>
<feature type="transmembrane region" description="Helical" evidence="1">
    <location>
        <begin position="123"/>
        <end position="142"/>
    </location>
</feature>
<dbReference type="AlphaFoldDB" id="A0A517VDJ1"/>
<organism evidence="2 3">
    <name type="scientific">Gimesia algae</name>
    <dbReference type="NCBI Taxonomy" id="2527971"/>
    <lineage>
        <taxon>Bacteria</taxon>
        <taxon>Pseudomonadati</taxon>
        <taxon>Planctomycetota</taxon>
        <taxon>Planctomycetia</taxon>
        <taxon>Planctomycetales</taxon>
        <taxon>Planctomycetaceae</taxon>
        <taxon>Gimesia</taxon>
    </lineage>
</organism>
<feature type="transmembrane region" description="Helical" evidence="1">
    <location>
        <begin position="86"/>
        <end position="103"/>
    </location>
</feature>
<sequence>MNLTERKPTFIRWYQSLMAIPRKPYIAFLVAAVIATSIVLVTLMLAWSTFTSVLLFLFVPLWLPVVAGDLALMSWTEKERPFRPSLVLRLLILTLIMEGVYHFNHYTNPPAKPPHSSFNEETMNQVLFMSLWGAQCVLLLILEPGLRWWQRRRLGDNTDSFFSHPLS</sequence>
<keyword evidence="1" id="KW-0472">Membrane</keyword>
<keyword evidence="1" id="KW-0812">Transmembrane</keyword>
<feature type="transmembrane region" description="Helical" evidence="1">
    <location>
        <begin position="25"/>
        <end position="47"/>
    </location>
</feature>
<evidence type="ECO:0000313" key="2">
    <source>
        <dbReference type="EMBL" id="QDT91070.1"/>
    </source>
</evidence>
<proteinExistence type="predicted"/>
<dbReference type="EMBL" id="CP036343">
    <property type="protein sequence ID" value="QDT91070.1"/>
    <property type="molecule type" value="Genomic_DNA"/>
</dbReference>
<keyword evidence="3" id="KW-1185">Reference proteome</keyword>
<evidence type="ECO:0000256" key="1">
    <source>
        <dbReference type="SAM" id="Phobius"/>
    </source>
</evidence>
<dbReference type="OrthoDB" id="272958at2"/>
<evidence type="ECO:0000313" key="3">
    <source>
        <dbReference type="Proteomes" id="UP000316855"/>
    </source>
</evidence>
<name>A0A517VDJ1_9PLAN</name>
<dbReference type="KEGG" id="gax:Pan161_27240"/>
<dbReference type="Proteomes" id="UP000316855">
    <property type="component" value="Chromosome"/>
</dbReference>
<feature type="transmembrane region" description="Helical" evidence="1">
    <location>
        <begin position="53"/>
        <end position="74"/>
    </location>
</feature>
<accession>A0A517VDJ1</accession>